<reference evidence="2 3" key="1">
    <citation type="submission" date="2018-01" db="EMBL/GenBank/DDBJ databases">
        <title>G. obscuriglobus.</title>
        <authorList>
            <person name="Franke J."/>
            <person name="Blomberg W."/>
            <person name="Selmecki A."/>
        </authorList>
    </citation>
    <scope>NUCLEOTIDE SEQUENCE [LARGE SCALE GENOMIC DNA]</scope>
    <source>
        <strain evidence="2 3">DSM 5831</strain>
    </source>
</reference>
<evidence type="ECO:0000313" key="2">
    <source>
        <dbReference type="EMBL" id="AWM41237.1"/>
    </source>
</evidence>
<dbReference type="InterPro" id="IPR024422">
    <property type="entry name" value="Protein_unknown_function_OB"/>
</dbReference>
<evidence type="ECO:0000256" key="1">
    <source>
        <dbReference type="SAM" id="MobiDB-lite"/>
    </source>
</evidence>
<name>A0A2Z3HCE0_9BACT</name>
<protein>
    <submittedName>
        <fullName evidence="2">Uncharacterized protein</fullName>
    </submittedName>
</protein>
<proteinExistence type="predicted"/>
<dbReference type="Pfam" id="PF12869">
    <property type="entry name" value="tRNA_anti-like"/>
    <property type="match status" value="1"/>
</dbReference>
<dbReference type="KEGG" id="gog:C1280_32420"/>
<accession>A0A2Z3HCE0</accession>
<feature type="compositionally biased region" description="Polar residues" evidence="1">
    <location>
        <begin position="26"/>
        <end position="35"/>
    </location>
</feature>
<dbReference type="Proteomes" id="UP000245802">
    <property type="component" value="Chromosome"/>
</dbReference>
<dbReference type="PROSITE" id="PS51257">
    <property type="entry name" value="PROKAR_LIPOPROTEIN"/>
    <property type="match status" value="1"/>
</dbReference>
<keyword evidence="3" id="KW-1185">Reference proteome</keyword>
<organism evidence="2 3">
    <name type="scientific">Gemmata obscuriglobus</name>
    <dbReference type="NCBI Taxonomy" id="114"/>
    <lineage>
        <taxon>Bacteria</taxon>
        <taxon>Pseudomonadati</taxon>
        <taxon>Planctomycetota</taxon>
        <taxon>Planctomycetia</taxon>
        <taxon>Gemmatales</taxon>
        <taxon>Gemmataceae</taxon>
        <taxon>Gemmata</taxon>
    </lineage>
</organism>
<gene>
    <name evidence="2" type="ORF">C1280_32420</name>
</gene>
<evidence type="ECO:0000313" key="3">
    <source>
        <dbReference type="Proteomes" id="UP000245802"/>
    </source>
</evidence>
<feature type="region of interest" description="Disordered" evidence="1">
    <location>
        <begin position="24"/>
        <end position="44"/>
    </location>
</feature>
<dbReference type="AlphaFoldDB" id="A0A2Z3HCE0"/>
<sequence length="179" mass="19297">MREGQRCVRCGVAVLTAAIGCGKKASPTTGGSVQNAPAGEVPAPREVVAEPKQILKSPDNSPPIPVDTLKLINEYKDREIAADAKYRGKLVETKVDVRKTGRTESGEPYIGSVYGSDRPDPPIIYHVFPKDREAEVAALKLGEVVTIVGTCAGRVNDGKSRMVRGLEFHIRVDDCKVTK</sequence>
<dbReference type="EMBL" id="CP025958">
    <property type="protein sequence ID" value="AWM41237.1"/>
    <property type="molecule type" value="Genomic_DNA"/>
</dbReference>